<reference evidence="1" key="1">
    <citation type="submission" date="2020-11" db="EMBL/GenBank/DDBJ databases">
        <authorList>
            <consortium name="DOE Joint Genome Institute"/>
            <person name="Ahrendt S."/>
            <person name="Riley R."/>
            <person name="Andreopoulos W."/>
            <person name="Labutti K."/>
            <person name="Pangilinan J."/>
            <person name="Ruiz-Duenas F.J."/>
            <person name="Barrasa J.M."/>
            <person name="Sanchez-Garcia M."/>
            <person name="Camarero S."/>
            <person name="Miyauchi S."/>
            <person name="Serrano A."/>
            <person name="Linde D."/>
            <person name="Babiker R."/>
            <person name="Drula E."/>
            <person name="Ayuso-Fernandez I."/>
            <person name="Pacheco R."/>
            <person name="Padilla G."/>
            <person name="Ferreira P."/>
            <person name="Barriuso J."/>
            <person name="Kellner H."/>
            <person name="Castanera R."/>
            <person name="Alfaro M."/>
            <person name="Ramirez L."/>
            <person name="Pisabarro A.G."/>
            <person name="Kuo A."/>
            <person name="Tritt A."/>
            <person name="Lipzen A."/>
            <person name="He G."/>
            <person name="Yan M."/>
            <person name="Ng V."/>
            <person name="Cullen D."/>
            <person name="Martin F."/>
            <person name="Rosso M.-N."/>
            <person name="Henrissat B."/>
            <person name="Hibbett D."/>
            <person name="Martinez A.T."/>
            <person name="Grigoriev I.V."/>
        </authorList>
    </citation>
    <scope>NUCLEOTIDE SEQUENCE</scope>
    <source>
        <strain evidence="1">CBS 247.69</strain>
    </source>
</reference>
<dbReference type="EMBL" id="MU150238">
    <property type="protein sequence ID" value="KAF9467178.1"/>
    <property type="molecule type" value="Genomic_DNA"/>
</dbReference>
<keyword evidence="2" id="KW-1185">Reference proteome</keyword>
<dbReference type="Proteomes" id="UP000807353">
    <property type="component" value="Unassembled WGS sequence"/>
</dbReference>
<protein>
    <recommendedName>
        <fullName evidence="3">F-box domain-containing protein</fullName>
    </recommendedName>
</protein>
<organism evidence="1 2">
    <name type="scientific">Collybia nuda</name>
    <dbReference type="NCBI Taxonomy" id="64659"/>
    <lineage>
        <taxon>Eukaryota</taxon>
        <taxon>Fungi</taxon>
        <taxon>Dikarya</taxon>
        <taxon>Basidiomycota</taxon>
        <taxon>Agaricomycotina</taxon>
        <taxon>Agaricomycetes</taxon>
        <taxon>Agaricomycetidae</taxon>
        <taxon>Agaricales</taxon>
        <taxon>Tricholomatineae</taxon>
        <taxon>Clitocybaceae</taxon>
        <taxon>Collybia</taxon>
    </lineage>
</organism>
<sequence length="474" mass="53012">MERRPHKSSVNMPSSLLILVEDVLFNILGYCGIPGVVTISQTCKHLQALAFSKHVWLALLQDLNARRMIDLPVNEHLDQYSAPELVDLAKRTIHGPLSWSCWYPSPPVVARREILHLGIQRSAYPPPWPHEIKLIPGGVYVLCQKDAILTCWNVHEKRSVWEYKGKWDNPTWVLSFAGELVDGDMAMMIVLAIRVSNVNQNFIDIVHLDLATGISHSRLLVLAPYTDHFNSFLRAKICDGVVCVGMHTGPKRVVLINVKTGSSKWLDVAACSFDADLVPGHLIVYRDGHPPNTKATSVHIWRTDYLTSEVHPHSVSLINLPPLLSLVNTVVPHYSPHLRVSAHACPLREGNVFIIWACVSPDDITHSATVIHRYYLSLDPTNPRLVVDSTGISFDPAHRALLTSGISYTGHSMVRGAPASTQRRIVYWGERTSKKDDHRNFINIPHSFNNVHVSAYSGALTYSVGDDVIVDYFL</sequence>
<dbReference type="SUPFAM" id="SSF81383">
    <property type="entry name" value="F-box domain"/>
    <property type="match status" value="1"/>
</dbReference>
<accession>A0A9P5YBZ7</accession>
<evidence type="ECO:0000313" key="2">
    <source>
        <dbReference type="Proteomes" id="UP000807353"/>
    </source>
</evidence>
<comment type="caution">
    <text evidence="1">The sequence shown here is derived from an EMBL/GenBank/DDBJ whole genome shotgun (WGS) entry which is preliminary data.</text>
</comment>
<dbReference type="OrthoDB" id="3034290at2759"/>
<dbReference type="AlphaFoldDB" id="A0A9P5YBZ7"/>
<gene>
    <name evidence="1" type="ORF">BDZ94DRAFT_58203</name>
</gene>
<evidence type="ECO:0008006" key="3">
    <source>
        <dbReference type="Google" id="ProtNLM"/>
    </source>
</evidence>
<name>A0A9P5YBZ7_9AGAR</name>
<proteinExistence type="predicted"/>
<dbReference type="InterPro" id="IPR036047">
    <property type="entry name" value="F-box-like_dom_sf"/>
</dbReference>
<evidence type="ECO:0000313" key="1">
    <source>
        <dbReference type="EMBL" id="KAF9467178.1"/>
    </source>
</evidence>